<name>A0ABX2ATD1_9BACT</name>
<accession>A0ABX2ATD1</accession>
<dbReference type="Gene3D" id="2.40.128.270">
    <property type="match status" value="1"/>
</dbReference>
<keyword evidence="1" id="KW-0732">Signal</keyword>
<dbReference type="EMBL" id="JABKKE010000006">
    <property type="protein sequence ID" value="NPE13744.1"/>
    <property type="molecule type" value="Genomic_DNA"/>
</dbReference>
<dbReference type="GeneID" id="82157171"/>
<dbReference type="InterPro" id="IPR005184">
    <property type="entry name" value="DUF306_Meta_HslJ"/>
</dbReference>
<organism evidence="3 4">
    <name type="scientific">Xylanibacter rodentium</name>
    <dbReference type="NCBI Taxonomy" id="2736289"/>
    <lineage>
        <taxon>Bacteria</taxon>
        <taxon>Pseudomonadati</taxon>
        <taxon>Bacteroidota</taxon>
        <taxon>Bacteroidia</taxon>
        <taxon>Bacteroidales</taxon>
        <taxon>Prevotellaceae</taxon>
        <taxon>Xylanibacter</taxon>
    </lineage>
</organism>
<proteinExistence type="predicted"/>
<feature type="signal peptide" evidence="1">
    <location>
        <begin position="1"/>
        <end position="24"/>
    </location>
</feature>
<evidence type="ECO:0000259" key="2">
    <source>
        <dbReference type="Pfam" id="PF03724"/>
    </source>
</evidence>
<evidence type="ECO:0000256" key="1">
    <source>
        <dbReference type="SAM" id="SignalP"/>
    </source>
</evidence>
<dbReference type="Pfam" id="PF03724">
    <property type="entry name" value="META"/>
    <property type="match status" value="1"/>
</dbReference>
<dbReference type="PANTHER" id="PTHR35535">
    <property type="entry name" value="HEAT SHOCK PROTEIN HSLJ"/>
    <property type="match status" value="1"/>
</dbReference>
<evidence type="ECO:0000313" key="4">
    <source>
        <dbReference type="Proteomes" id="UP001193734"/>
    </source>
</evidence>
<evidence type="ECO:0000313" key="3">
    <source>
        <dbReference type="EMBL" id="NPE13744.1"/>
    </source>
</evidence>
<dbReference type="InterPro" id="IPR053147">
    <property type="entry name" value="Hsp_HslJ-like"/>
</dbReference>
<gene>
    <name evidence="3" type="ORF">HPS55_05275</name>
</gene>
<sequence length="142" mass="15312">MKKMLATICVATAALVSCTTSQKATSLDSLGGEWNIIKVDGKEIKASDGQEMPFIGFNINEKQVYGYTGCNRLTGALNADPNSGKIDFGNTGSTRMMCHDMETENLVLGAIGKVKTYKVDKSGKLTLCDESGKAVFEMQKKK</sequence>
<dbReference type="PROSITE" id="PS51257">
    <property type="entry name" value="PROKAR_LIPOPROTEIN"/>
    <property type="match status" value="1"/>
</dbReference>
<keyword evidence="4" id="KW-1185">Reference proteome</keyword>
<dbReference type="PANTHER" id="PTHR35535:SF1">
    <property type="entry name" value="HEAT SHOCK PROTEIN HSLJ"/>
    <property type="match status" value="1"/>
</dbReference>
<protein>
    <submittedName>
        <fullName evidence="3">META domain-containing protein</fullName>
    </submittedName>
</protein>
<feature type="chain" id="PRO_5046325507" evidence="1">
    <location>
        <begin position="25"/>
        <end position="142"/>
    </location>
</feature>
<comment type="caution">
    <text evidence="3">The sequence shown here is derived from an EMBL/GenBank/DDBJ whole genome shotgun (WGS) entry which is preliminary data.</text>
</comment>
<dbReference type="RefSeq" id="WP_172177108.1">
    <property type="nucleotide sequence ID" value="NZ_CASGIA010000002.1"/>
</dbReference>
<feature type="domain" description="DUF306" evidence="2">
    <location>
        <begin position="31"/>
        <end position="136"/>
    </location>
</feature>
<dbReference type="InterPro" id="IPR038670">
    <property type="entry name" value="HslJ-like_sf"/>
</dbReference>
<dbReference type="Proteomes" id="UP001193734">
    <property type="component" value="Unassembled WGS sequence"/>
</dbReference>
<reference evidence="3 4" key="1">
    <citation type="submission" date="2020-05" db="EMBL/GenBank/DDBJ databases">
        <title>Distinct polysaccharide utilization as determinants for interspecies competition between intestinal Prevotella spp.</title>
        <authorList>
            <person name="Galvez E.J.C."/>
            <person name="Iljazovic A."/>
            <person name="Strowig T."/>
        </authorList>
    </citation>
    <scope>NUCLEOTIDE SEQUENCE [LARGE SCALE GENOMIC DNA]</scope>
    <source>
        <strain evidence="3 4">PROD</strain>
    </source>
</reference>